<dbReference type="SMART" id="SM00382">
    <property type="entry name" value="AAA"/>
    <property type="match status" value="1"/>
</dbReference>
<keyword evidence="3" id="KW-0378">Hydrolase</keyword>
<evidence type="ECO:0000313" key="3">
    <source>
        <dbReference type="EMBL" id="DAF89890.1"/>
    </source>
</evidence>
<organism evidence="3">
    <name type="scientific">Siphoviridae sp. ctwHj1</name>
    <dbReference type="NCBI Taxonomy" id="2825727"/>
    <lineage>
        <taxon>Viruses</taxon>
        <taxon>Duplodnaviria</taxon>
        <taxon>Heunggongvirae</taxon>
        <taxon>Uroviricota</taxon>
        <taxon>Caudoviricetes</taxon>
    </lineage>
</organism>
<keyword evidence="3" id="KW-0547">Nucleotide-binding</keyword>
<accession>A0A8S5U606</accession>
<dbReference type="Gene3D" id="3.40.50.300">
    <property type="entry name" value="P-loop containing nucleotide triphosphate hydrolases"/>
    <property type="match status" value="1"/>
</dbReference>
<reference evidence="3" key="1">
    <citation type="journal article" date="2021" name="Proc. Natl. Acad. Sci. U.S.A.">
        <title>A Catalog of Tens of Thousands of Viruses from Human Metagenomes Reveals Hidden Associations with Chronic Diseases.</title>
        <authorList>
            <person name="Tisza M.J."/>
            <person name="Buck C.B."/>
        </authorList>
    </citation>
    <scope>NUCLEOTIDE SEQUENCE</scope>
    <source>
        <strain evidence="3">CtwHj1</strain>
    </source>
</reference>
<keyword evidence="3" id="KW-0067">ATP-binding</keyword>
<dbReference type="GO" id="GO:0003678">
    <property type="term" value="F:DNA helicase activity"/>
    <property type="evidence" value="ECO:0007669"/>
    <property type="project" value="InterPro"/>
</dbReference>
<keyword evidence="3" id="KW-0347">Helicase</keyword>
<dbReference type="GO" id="GO:0005524">
    <property type="term" value="F:ATP binding"/>
    <property type="evidence" value="ECO:0007669"/>
    <property type="project" value="InterPro"/>
</dbReference>
<protein>
    <submittedName>
        <fullName evidence="3">DnaB-like replicative helicase</fullName>
    </submittedName>
</protein>
<feature type="domain" description="SF4 helicase" evidence="2">
    <location>
        <begin position="197"/>
        <end position="459"/>
    </location>
</feature>
<dbReference type="Gene3D" id="1.10.860.10">
    <property type="entry name" value="DNAb Helicase, Chain A"/>
    <property type="match status" value="1"/>
</dbReference>
<dbReference type="Pfam" id="PF03796">
    <property type="entry name" value="DnaB_C"/>
    <property type="match status" value="1"/>
</dbReference>
<dbReference type="SUPFAM" id="SSF52540">
    <property type="entry name" value="P-loop containing nucleoside triphosphate hydrolases"/>
    <property type="match status" value="1"/>
</dbReference>
<name>A0A8S5U606_9CAUD</name>
<evidence type="ECO:0000259" key="2">
    <source>
        <dbReference type="PROSITE" id="PS51199"/>
    </source>
</evidence>
<dbReference type="InterPro" id="IPR003593">
    <property type="entry name" value="AAA+_ATPase"/>
</dbReference>
<sequence>MAVQTLERGIMARRQNAPAPKPVMASEARAQLESSVIAATLSGMNRDAHLLGDVLDICPAGCFVTPEAAPLAVALDLLRQSGQRPNLTALATQMQSRWAKDPERWPAPDMARMAELSTSAWGLKGHAESLARKLADEHRRAELHAGLLEIAAEASVYGVDSEYIADRARKLVEASGGIQEAVTMSKLMGRIRAKLDNPQSLRKVQTPWKSLNSVLRGGFMPGELIVLAARPGLGKTALAANVALSAAWRGMGVLFVSCEMSDESLGHRLISRVGRIDGRFFREGMGVTPQIRGAIDAAIGQLEALPLSIVEKSTVPMCPREVRRLARGIKNLGLIVVDYLQLLHPDEKSTSREREIAEMSRAFKQMAMDLQVPVLLLSQLNRSSEEGKREPRVSDLRESGAIEQDADIILLLHTRDLDRANARPDVKCIVGKSRSTGTGVSFLRFEKAFSEFTEGEAWAGRPAVQENDL</sequence>
<dbReference type="GO" id="GO:0006269">
    <property type="term" value="P:DNA replication, synthesis of primer"/>
    <property type="evidence" value="ECO:0007669"/>
    <property type="project" value="UniProtKB-KW"/>
</dbReference>
<dbReference type="EMBL" id="BK016018">
    <property type="protein sequence ID" value="DAF89890.1"/>
    <property type="molecule type" value="Genomic_DNA"/>
</dbReference>
<proteinExistence type="predicted"/>
<evidence type="ECO:0000256" key="1">
    <source>
        <dbReference type="ARBA" id="ARBA00022515"/>
    </source>
</evidence>
<keyword evidence="1" id="KW-0639">Primosome</keyword>
<dbReference type="InterPro" id="IPR016136">
    <property type="entry name" value="DNA_helicase_N/primase_C"/>
</dbReference>
<dbReference type="PANTHER" id="PTHR30153">
    <property type="entry name" value="REPLICATIVE DNA HELICASE DNAB"/>
    <property type="match status" value="1"/>
</dbReference>
<dbReference type="PANTHER" id="PTHR30153:SF2">
    <property type="entry name" value="REPLICATIVE DNA HELICASE"/>
    <property type="match status" value="1"/>
</dbReference>
<dbReference type="InterPro" id="IPR027417">
    <property type="entry name" value="P-loop_NTPase"/>
</dbReference>
<dbReference type="InterPro" id="IPR007694">
    <property type="entry name" value="DNA_helicase_DnaB-like_C"/>
</dbReference>
<dbReference type="PROSITE" id="PS51199">
    <property type="entry name" value="SF4_HELICASE"/>
    <property type="match status" value="1"/>
</dbReference>